<dbReference type="AlphaFoldDB" id="A0A7J6XPL4"/>
<gene>
    <name evidence="2" type="ORF">ECC02_011100</name>
</gene>
<name>A0A7J6XPL4_TRYCR</name>
<feature type="region of interest" description="Disordered" evidence="1">
    <location>
        <begin position="29"/>
        <end position="66"/>
    </location>
</feature>
<feature type="compositionally biased region" description="Polar residues" evidence="1">
    <location>
        <begin position="29"/>
        <end position="46"/>
    </location>
</feature>
<sequence>MRIIDQLLWEGCRGSPRKCCDSPDEIHGQQWSPGGQCQGATGTRTAESGAPERQRHHRAQCGPESSHYGQKIWSATLLRLLISCRRTMSGGRCSNHAANAIFFTGERPAMLSRQIVMKPPSSGHGSCGRHRHGGCQRNDRSETVVQFCPTVCRQTASPPQTGHWRETFSRSEVTLVSVVLAATPCCGVPICNQSPSTATRCGPHCWSTLQYIYRVIVVKFLPTVTKKKSKAFRGKYNHTGVPDKNTNRMTGETQHCTAAHAVASRGTYAGK</sequence>
<accession>A0A7J6XPL4</accession>
<evidence type="ECO:0000313" key="3">
    <source>
        <dbReference type="Proteomes" id="UP000583944"/>
    </source>
</evidence>
<organism evidence="2 3">
    <name type="scientific">Trypanosoma cruzi</name>
    <dbReference type="NCBI Taxonomy" id="5693"/>
    <lineage>
        <taxon>Eukaryota</taxon>
        <taxon>Discoba</taxon>
        <taxon>Euglenozoa</taxon>
        <taxon>Kinetoplastea</taxon>
        <taxon>Metakinetoplastina</taxon>
        <taxon>Trypanosomatida</taxon>
        <taxon>Trypanosomatidae</taxon>
        <taxon>Trypanosoma</taxon>
        <taxon>Schizotrypanum</taxon>
    </lineage>
</organism>
<comment type="caution">
    <text evidence="2">The sequence shown here is derived from an EMBL/GenBank/DDBJ whole genome shotgun (WGS) entry which is preliminary data.</text>
</comment>
<reference evidence="2 3" key="1">
    <citation type="journal article" date="2019" name="Genome Biol. Evol.">
        <title>Nanopore Sequencing Significantly Improves Genome Assembly of the Protozoan Parasite Trypanosoma cruzi.</title>
        <authorList>
            <person name="Diaz-Viraque F."/>
            <person name="Pita S."/>
            <person name="Greif G."/>
            <person name="de Souza R.C.M."/>
            <person name="Iraola G."/>
            <person name="Robello C."/>
        </authorList>
    </citation>
    <scope>NUCLEOTIDE SEQUENCE [LARGE SCALE GENOMIC DNA]</scope>
    <source>
        <strain evidence="2 3">Berenice</strain>
    </source>
</reference>
<dbReference type="EMBL" id="JABDHM010000230">
    <property type="protein sequence ID" value="KAF5216146.1"/>
    <property type="molecule type" value="Genomic_DNA"/>
</dbReference>
<evidence type="ECO:0000256" key="1">
    <source>
        <dbReference type="SAM" id="MobiDB-lite"/>
    </source>
</evidence>
<proteinExistence type="predicted"/>
<dbReference type="VEuPathDB" id="TriTrypDB:ECC02_011100"/>
<dbReference type="Proteomes" id="UP000583944">
    <property type="component" value="Unassembled WGS sequence"/>
</dbReference>
<evidence type="ECO:0000313" key="2">
    <source>
        <dbReference type="EMBL" id="KAF5216146.1"/>
    </source>
</evidence>
<protein>
    <submittedName>
        <fullName evidence="2">Uncharacterized protein</fullName>
    </submittedName>
</protein>